<accession>A0ABR5SGL0</accession>
<dbReference type="EMBL" id="LNQR01000036">
    <property type="protein sequence ID" value="KWT90146.1"/>
    <property type="molecule type" value="Genomic_DNA"/>
</dbReference>
<proteinExistence type="inferred from homology"/>
<keyword evidence="3" id="KW-0408">Iron</keyword>
<dbReference type="Gene3D" id="1.20.120.50">
    <property type="entry name" value="Hemerythrin-like"/>
    <property type="match status" value="1"/>
</dbReference>
<comment type="caution">
    <text evidence="5">The sequence shown here is derived from an EMBL/GenBank/DDBJ whole genome shotgun (WGS) entry which is preliminary data.</text>
</comment>
<protein>
    <submittedName>
        <fullName evidence="5">Hemerythrin</fullName>
    </submittedName>
</protein>
<dbReference type="NCBIfam" id="TIGR02481">
    <property type="entry name" value="hemeryth_dom"/>
    <property type="match status" value="1"/>
</dbReference>
<dbReference type="Proteomes" id="UP000060487">
    <property type="component" value="Unassembled WGS sequence"/>
</dbReference>
<dbReference type="InterPro" id="IPR012312">
    <property type="entry name" value="Hemerythrin-like"/>
</dbReference>
<keyword evidence="2" id="KW-0479">Metal-binding</keyword>
<dbReference type="Pfam" id="PF01814">
    <property type="entry name" value="Hemerythrin"/>
    <property type="match status" value="1"/>
</dbReference>
<dbReference type="RefSeq" id="WP_085051797.1">
    <property type="nucleotide sequence ID" value="NZ_LNQR01000036.1"/>
</dbReference>
<name>A0ABR5SGL0_9BACT</name>
<organism evidence="5 6">
    <name type="scientific">Candidatus Magnetominusculus xianensis</name>
    <dbReference type="NCBI Taxonomy" id="1748249"/>
    <lineage>
        <taxon>Bacteria</taxon>
        <taxon>Pseudomonadati</taxon>
        <taxon>Nitrospirota</taxon>
        <taxon>Nitrospiria</taxon>
        <taxon>Nitrospirales</taxon>
        <taxon>Nitrospiraceae</taxon>
        <taxon>Candidatus Magnetominusculus</taxon>
    </lineage>
</organism>
<keyword evidence="6" id="KW-1185">Reference proteome</keyword>
<dbReference type="NCBIfam" id="NF033749">
    <property type="entry name" value="bact_hemeryth"/>
    <property type="match status" value="1"/>
</dbReference>
<evidence type="ECO:0000259" key="4">
    <source>
        <dbReference type="Pfam" id="PF01814"/>
    </source>
</evidence>
<evidence type="ECO:0000256" key="3">
    <source>
        <dbReference type="ARBA" id="ARBA00023004"/>
    </source>
</evidence>
<dbReference type="InterPro" id="IPR050669">
    <property type="entry name" value="Hemerythrin"/>
</dbReference>
<comment type="similarity">
    <text evidence="1">Belongs to the hemerythrin family.</text>
</comment>
<sequence>MMFQWTENLSVGVELMDEQHKELFQRVNAFVEAVAQNKESVFVEELIKNLESYIETHLTLEETYMKQYDYDEEDTDAHLKQHKTLRTNFQRLKAEYQKKGSSKDLNQKLQEHLCNWLITHVNKIDRKLGDYL</sequence>
<gene>
    <name evidence="5" type="ORF">ASN18_1152</name>
</gene>
<evidence type="ECO:0000313" key="6">
    <source>
        <dbReference type="Proteomes" id="UP000060487"/>
    </source>
</evidence>
<evidence type="ECO:0000256" key="1">
    <source>
        <dbReference type="ARBA" id="ARBA00010587"/>
    </source>
</evidence>
<dbReference type="InterPro" id="IPR012827">
    <property type="entry name" value="Hemerythrin_metal-bd"/>
</dbReference>
<reference evidence="5 6" key="1">
    <citation type="submission" date="2015-11" db="EMBL/GenBank/DDBJ databases">
        <authorList>
            <person name="Lin W."/>
        </authorList>
    </citation>
    <scope>NUCLEOTIDE SEQUENCE [LARGE SCALE GENOMIC DNA]</scope>
    <source>
        <strain evidence="5 6">HCH-1</strain>
    </source>
</reference>
<dbReference type="InterPro" id="IPR035938">
    <property type="entry name" value="Hemerythrin-like_sf"/>
</dbReference>
<feature type="domain" description="Hemerythrin-like" evidence="4">
    <location>
        <begin position="12"/>
        <end position="130"/>
    </location>
</feature>
<dbReference type="PANTHER" id="PTHR37164:SF1">
    <property type="entry name" value="BACTERIOHEMERYTHRIN"/>
    <property type="match status" value="1"/>
</dbReference>
<dbReference type="SUPFAM" id="SSF47188">
    <property type="entry name" value="Hemerythrin-like"/>
    <property type="match status" value="1"/>
</dbReference>
<dbReference type="PANTHER" id="PTHR37164">
    <property type="entry name" value="BACTERIOHEMERYTHRIN"/>
    <property type="match status" value="1"/>
</dbReference>
<evidence type="ECO:0000313" key="5">
    <source>
        <dbReference type="EMBL" id="KWT90146.1"/>
    </source>
</evidence>
<evidence type="ECO:0000256" key="2">
    <source>
        <dbReference type="ARBA" id="ARBA00022723"/>
    </source>
</evidence>
<dbReference type="CDD" id="cd12107">
    <property type="entry name" value="Hemerythrin"/>
    <property type="match status" value="1"/>
</dbReference>